<dbReference type="PROSITE" id="PS50977">
    <property type="entry name" value="HTH_TETR_2"/>
    <property type="match status" value="1"/>
</dbReference>
<dbReference type="Pfam" id="PF13977">
    <property type="entry name" value="TetR_C_6"/>
    <property type="match status" value="1"/>
</dbReference>
<evidence type="ECO:0000256" key="5">
    <source>
        <dbReference type="PROSITE-ProRule" id="PRU00335"/>
    </source>
</evidence>
<comment type="caution">
    <text evidence="7">The sequence shown here is derived from an EMBL/GenBank/DDBJ whole genome shotgun (WGS) entry which is preliminary data.</text>
</comment>
<feature type="domain" description="HTH tetR-type" evidence="6">
    <location>
        <begin position="11"/>
        <end position="71"/>
    </location>
</feature>
<dbReference type="PANTHER" id="PTHR30055:SF200">
    <property type="entry name" value="HTH-TYPE TRANSCRIPTIONAL REPRESSOR BDCR"/>
    <property type="match status" value="1"/>
</dbReference>
<feature type="DNA-binding region" description="H-T-H motif" evidence="5">
    <location>
        <begin position="34"/>
        <end position="53"/>
    </location>
</feature>
<dbReference type="InterPro" id="IPR009057">
    <property type="entry name" value="Homeodomain-like_sf"/>
</dbReference>
<dbReference type="Proteomes" id="UP000602532">
    <property type="component" value="Unassembled WGS sequence"/>
</dbReference>
<dbReference type="SUPFAM" id="SSF48498">
    <property type="entry name" value="Tetracyclin repressor-like, C-terminal domain"/>
    <property type="match status" value="1"/>
</dbReference>
<evidence type="ECO:0000256" key="3">
    <source>
        <dbReference type="ARBA" id="ARBA00023125"/>
    </source>
</evidence>
<keyword evidence="1" id="KW-0678">Repressor</keyword>
<keyword evidence="2" id="KW-0805">Transcription regulation</keyword>
<dbReference type="InterPro" id="IPR050109">
    <property type="entry name" value="HTH-type_TetR-like_transc_reg"/>
</dbReference>
<sequence length="218" mass="22866">MPSTPTRRSAAERVAQIADAARAIALESGLVAVTLRAVATEVGVAPALVAHYVPSMDELVADTFSGVVGDELAEVIALAESRSSAADALSAVLASLLDDGRGEVTLIWVQSWSLGRRNDLLAERVREQMDAWRRFLGGILERGRAAGEFRCDDPDAIAAQTLGMVDGLNAHSLVAWQDASERVRLLLRSVEAMLDLPSGALTSAGATITAPHAPEGGT</sequence>
<keyword evidence="3 5" id="KW-0238">DNA-binding</keyword>
<organism evidence="7 8">
    <name type="scientific">Microbacterium gallinarum</name>
    <dbReference type="NCBI Taxonomy" id="2762209"/>
    <lineage>
        <taxon>Bacteria</taxon>
        <taxon>Bacillati</taxon>
        <taxon>Actinomycetota</taxon>
        <taxon>Actinomycetes</taxon>
        <taxon>Micrococcales</taxon>
        <taxon>Microbacteriaceae</taxon>
        <taxon>Microbacterium</taxon>
    </lineage>
</organism>
<evidence type="ECO:0000313" key="7">
    <source>
        <dbReference type="EMBL" id="MBD8022390.1"/>
    </source>
</evidence>
<evidence type="ECO:0000313" key="8">
    <source>
        <dbReference type="Proteomes" id="UP000602532"/>
    </source>
</evidence>
<evidence type="ECO:0000256" key="4">
    <source>
        <dbReference type="ARBA" id="ARBA00023163"/>
    </source>
</evidence>
<keyword evidence="8" id="KW-1185">Reference proteome</keyword>
<dbReference type="InterPro" id="IPR001647">
    <property type="entry name" value="HTH_TetR"/>
</dbReference>
<accession>A0ABR8WZ78</accession>
<keyword evidence="4" id="KW-0804">Transcription</keyword>
<evidence type="ECO:0000259" key="6">
    <source>
        <dbReference type="PROSITE" id="PS50977"/>
    </source>
</evidence>
<evidence type="ECO:0000256" key="1">
    <source>
        <dbReference type="ARBA" id="ARBA00022491"/>
    </source>
</evidence>
<dbReference type="PANTHER" id="PTHR30055">
    <property type="entry name" value="HTH-TYPE TRANSCRIPTIONAL REGULATOR RUTR"/>
    <property type="match status" value="1"/>
</dbReference>
<dbReference type="EMBL" id="JACSPM010000001">
    <property type="protein sequence ID" value="MBD8022390.1"/>
    <property type="molecule type" value="Genomic_DNA"/>
</dbReference>
<dbReference type="RefSeq" id="WP_191763795.1">
    <property type="nucleotide sequence ID" value="NZ_JACSPM010000001.1"/>
</dbReference>
<name>A0ABR8WZ78_9MICO</name>
<dbReference type="InterPro" id="IPR036271">
    <property type="entry name" value="Tet_transcr_reg_TetR-rel_C_sf"/>
</dbReference>
<reference evidence="7 8" key="1">
    <citation type="submission" date="2020-08" db="EMBL/GenBank/DDBJ databases">
        <title>A Genomic Blueprint of the Chicken Gut Microbiome.</title>
        <authorList>
            <person name="Gilroy R."/>
            <person name="Ravi A."/>
            <person name="Getino M."/>
            <person name="Pursley I."/>
            <person name="Horton D.L."/>
            <person name="Alikhan N.-F."/>
            <person name="Baker D."/>
            <person name="Gharbi K."/>
            <person name="Hall N."/>
            <person name="Watson M."/>
            <person name="Adriaenssens E.M."/>
            <person name="Foster-Nyarko E."/>
            <person name="Jarju S."/>
            <person name="Secka A."/>
            <person name="Antonio M."/>
            <person name="Oren A."/>
            <person name="Chaudhuri R."/>
            <person name="La Ragione R.M."/>
            <person name="Hildebrand F."/>
            <person name="Pallen M.J."/>
        </authorList>
    </citation>
    <scope>NUCLEOTIDE SEQUENCE [LARGE SCALE GENOMIC DNA]</scope>
    <source>
        <strain evidence="7 8">Sa1CUA4</strain>
    </source>
</reference>
<dbReference type="Pfam" id="PF00440">
    <property type="entry name" value="TetR_N"/>
    <property type="match status" value="1"/>
</dbReference>
<proteinExistence type="predicted"/>
<dbReference type="InterPro" id="IPR039538">
    <property type="entry name" value="BetI_C"/>
</dbReference>
<evidence type="ECO:0000256" key="2">
    <source>
        <dbReference type="ARBA" id="ARBA00023015"/>
    </source>
</evidence>
<protein>
    <submittedName>
        <fullName evidence="7">TetR family transcriptional regulator C-terminal domain-containing protein</fullName>
    </submittedName>
</protein>
<dbReference type="Gene3D" id="1.10.357.10">
    <property type="entry name" value="Tetracycline Repressor, domain 2"/>
    <property type="match status" value="1"/>
</dbReference>
<dbReference type="SUPFAM" id="SSF46689">
    <property type="entry name" value="Homeodomain-like"/>
    <property type="match status" value="1"/>
</dbReference>
<gene>
    <name evidence="7" type="ORF">H9622_02140</name>
</gene>